<name>A0A4V2MW24_9APHY</name>
<dbReference type="Proteomes" id="UP000292702">
    <property type="component" value="Unassembled WGS sequence"/>
</dbReference>
<sequence length="396" mass="42761">MAATSPAPRSIMRRLNGSTPSTPARQALVDDEISHRQSLGPSSLQDIIAQLSPPPSTPRRRSVQFSPAPAHVFETYSAADYDRSIPESPPHPSRSGHLDGADLALFRQNIGRTAPLLSAAATVAPRGQQGEGRSIFTLEDPFEDDSDDDEGSGELEWRSSTPVRSARSPRPIPPLRFDSTGYDSEDEEISERRAAGPSTAAMAQDVPSSSTPISPSREQLLECPVAFLATSFSAMAMPARESVWQTPAASETRSMRFEDPINAFGGIHHSAFGEVPMPSSFSSSKPALYVATNVSATVQSPSRRSPTRTTSKSPSPVRSPVATVLQVPSTPTRSKHRSPRSPPRPALSPRENFPRPLTVSSASSLTREFRMRLLRNRQSTSDAGLGVINENEDDEN</sequence>
<feature type="compositionally biased region" description="Polar residues" evidence="1">
    <location>
        <begin position="36"/>
        <end position="45"/>
    </location>
</feature>
<dbReference type="EMBL" id="RWJN01000224">
    <property type="protein sequence ID" value="TCD64627.1"/>
    <property type="molecule type" value="Genomic_DNA"/>
</dbReference>
<keyword evidence="3" id="KW-1185">Reference proteome</keyword>
<comment type="caution">
    <text evidence="2">The sequence shown here is derived from an EMBL/GenBank/DDBJ whole genome shotgun (WGS) entry which is preliminary data.</text>
</comment>
<gene>
    <name evidence="2" type="ORF">EIP91_003829</name>
</gene>
<evidence type="ECO:0000256" key="1">
    <source>
        <dbReference type="SAM" id="MobiDB-lite"/>
    </source>
</evidence>
<organism evidence="2 3">
    <name type="scientific">Steccherinum ochraceum</name>
    <dbReference type="NCBI Taxonomy" id="92696"/>
    <lineage>
        <taxon>Eukaryota</taxon>
        <taxon>Fungi</taxon>
        <taxon>Dikarya</taxon>
        <taxon>Basidiomycota</taxon>
        <taxon>Agaricomycotina</taxon>
        <taxon>Agaricomycetes</taxon>
        <taxon>Polyporales</taxon>
        <taxon>Steccherinaceae</taxon>
        <taxon>Steccherinum</taxon>
    </lineage>
</organism>
<evidence type="ECO:0000313" key="3">
    <source>
        <dbReference type="Proteomes" id="UP000292702"/>
    </source>
</evidence>
<feature type="region of interest" description="Disordered" evidence="1">
    <location>
        <begin position="296"/>
        <end position="396"/>
    </location>
</feature>
<proteinExistence type="predicted"/>
<dbReference type="AlphaFoldDB" id="A0A4V2MW24"/>
<accession>A0A4V2MW24</accession>
<feature type="region of interest" description="Disordered" evidence="1">
    <location>
        <begin position="1"/>
        <end position="100"/>
    </location>
</feature>
<feature type="compositionally biased region" description="Low complexity" evidence="1">
    <location>
        <begin position="297"/>
        <end position="321"/>
    </location>
</feature>
<evidence type="ECO:0000313" key="2">
    <source>
        <dbReference type="EMBL" id="TCD64627.1"/>
    </source>
</evidence>
<feature type="compositionally biased region" description="Acidic residues" evidence="1">
    <location>
        <begin position="140"/>
        <end position="153"/>
    </location>
</feature>
<feature type="compositionally biased region" description="Polar residues" evidence="1">
    <location>
        <begin position="206"/>
        <end position="216"/>
    </location>
</feature>
<feature type="region of interest" description="Disordered" evidence="1">
    <location>
        <begin position="121"/>
        <end position="216"/>
    </location>
</feature>
<protein>
    <submittedName>
        <fullName evidence="2">Uncharacterized protein</fullName>
    </submittedName>
</protein>
<reference evidence="2 3" key="1">
    <citation type="submission" date="2018-11" db="EMBL/GenBank/DDBJ databases">
        <title>Genome assembly of Steccherinum ochraceum LE-BIN_3174, the white-rot fungus of the Steccherinaceae family (The Residual Polyporoid clade, Polyporales, Basidiomycota).</title>
        <authorList>
            <person name="Fedorova T.V."/>
            <person name="Glazunova O.A."/>
            <person name="Landesman E.O."/>
            <person name="Moiseenko K.V."/>
            <person name="Psurtseva N.V."/>
            <person name="Savinova O.S."/>
            <person name="Shakhova N.V."/>
            <person name="Tyazhelova T.V."/>
            <person name="Vasina D.V."/>
        </authorList>
    </citation>
    <scope>NUCLEOTIDE SEQUENCE [LARGE SCALE GENOMIC DNA]</scope>
    <source>
        <strain evidence="2 3">LE-BIN_3174</strain>
    </source>
</reference>